<proteinExistence type="inferred from homology"/>
<gene>
    <name evidence="5" type="primary">gb02801</name>
    <name evidence="5" type="ORF">PR202_gb02801</name>
</gene>
<reference evidence="5" key="2">
    <citation type="submission" date="2021-12" db="EMBL/GenBank/DDBJ databases">
        <title>Resequencing data analysis of finger millet.</title>
        <authorList>
            <person name="Hatakeyama M."/>
            <person name="Aluri S."/>
            <person name="Balachadran M.T."/>
            <person name="Sivarajan S.R."/>
            <person name="Poveda L."/>
            <person name="Shimizu-Inatsugi R."/>
            <person name="Schlapbach R."/>
            <person name="Sreeman S.M."/>
            <person name="Shimizu K.K."/>
        </authorList>
    </citation>
    <scope>NUCLEOTIDE SEQUENCE</scope>
</reference>
<dbReference type="GO" id="GO:0000139">
    <property type="term" value="C:Golgi membrane"/>
    <property type="evidence" value="ECO:0007669"/>
    <property type="project" value="UniProtKB-SubCell"/>
</dbReference>
<comment type="caution">
    <text evidence="5">The sequence shown here is derived from an EMBL/GenBank/DDBJ whole genome shotgun (WGS) entry which is preliminary data.</text>
</comment>
<keyword evidence="6" id="KW-1185">Reference proteome</keyword>
<reference evidence="5" key="1">
    <citation type="journal article" date="2018" name="DNA Res.">
        <title>Multiple hybrid de novo genome assembly of finger millet, an orphan allotetraploid crop.</title>
        <authorList>
            <person name="Hatakeyama M."/>
            <person name="Aluri S."/>
            <person name="Balachadran M.T."/>
            <person name="Sivarajan S.R."/>
            <person name="Patrignani A."/>
            <person name="Gruter S."/>
            <person name="Poveda L."/>
            <person name="Shimizu-Inatsugi R."/>
            <person name="Baeten J."/>
            <person name="Francoijs K.J."/>
            <person name="Nataraja K.N."/>
            <person name="Reddy Y.A.N."/>
            <person name="Phadnis S."/>
            <person name="Ravikumar R.L."/>
            <person name="Schlapbach R."/>
            <person name="Sreeman S.M."/>
            <person name="Shimizu K.K."/>
        </authorList>
    </citation>
    <scope>NUCLEOTIDE SEQUENCE</scope>
</reference>
<organism evidence="5 6">
    <name type="scientific">Eleusine coracana subsp. coracana</name>
    <dbReference type="NCBI Taxonomy" id="191504"/>
    <lineage>
        <taxon>Eukaryota</taxon>
        <taxon>Viridiplantae</taxon>
        <taxon>Streptophyta</taxon>
        <taxon>Embryophyta</taxon>
        <taxon>Tracheophyta</taxon>
        <taxon>Spermatophyta</taxon>
        <taxon>Magnoliopsida</taxon>
        <taxon>Liliopsida</taxon>
        <taxon>Poales</taxon>
        <taxon>Poaceae</taxon>
        <taxon>PACMAD clade</taxon>
        <taxon>Chloridoideae</taxon>
        <taxon>Cynodonteae</taxon>
        <taxon>Eleusininae</taxon>
        <taxon>Eleusine</taxon>
    </lineage>
</organism>
<name>A0AAV5DZI9_ELECO</name>
<comment type="subcellular location">
    <subcellularLocation>
        <location evidence="4">Golgi apparatus membrane</location>
        <topology evidence="4">Single-pass type II membrane protein</topology>
    </subcellularLocation>
</comment>
<dbReference type="PANTHER" id="PTHR32116:SF59">
    <property type="entry name" value="HEXOSYLTRANSFERASE"/>
    <property type="match status" value="1"/>
</dbReference>
<keyword evidence="3 4" id="KW-0808">Transferase</keyword>
<dbReference type="InterPro" id="IPR029993">
    <property type="entry name" value="GAUT"/>
</dbReference>
<dbReference type="GO" id="GO:0071555">
    <property type="term" value="P:cell wall organization"/>
    <property type="evidence" value="ECO:0007669"/>
    <property type="project" value="UniProtKB-KW"/>
</dbReference>
<dbReference type="CDD" id="cd06429">
    <property type="entry name" value="GT8_like_1"/>
    <property type="match status" value="1"/>
</dbReference>
<evidence type="ECO:0000256" key="4">
    <source>
        <dbReference type="RuleBase" id="RU362027"/>
    </source>
</evidence>
<dbReference type="EMBL" id="BQKI01000072">
    <property type="protein sequence ID" value="GJN15857.1"/>
    <property type="molecule type" value="Genomic_DNA"/>
</dbReference>
<dbReference type="InterPro" id="IPR029044">
    <property type="entry name" value="Nucleotide-diphossugar_trans"/>
</dbReference>
<accession>A0AAV5DZI9</accession>
<comment type="similarity">
    <text evidence="2 4">Belongs to the glycosyltransferase 8 family.</text>
</comment>
<keyword evidence="4" id="KW-0333">Golgi apparatus</keyword>
<sequence length="424" mass="48373">MGHDGDHDGGGGHSSAVSVAEVEVAAPRHVAGAADRLTARAPHALQRHALVPLLRPHSYVTWRSAISRDPSNSVRQHFGIPTTLPVPTRLSNREDMKEMNPHDSNKEDNVGDVVVRYRESSDGEASKHKVAVVLGDRNASSENIMKNKFEDPKLQHYTLFSDNVLDASVVVNFTIINSKEPVNQVFHIVTDKLNYVGMRMWFLANPPGDAAIQVQHIEAFTWLNSSYSSVLKQPESHFMINYYFKTGQDKPDKNLKFRNPKYLSILNHLKFYLPKIFPKLNKVLFLDDDIVVQRDLSSLWSIDLKGKVNGAVQTCGETFHRFDRYLNFSNPLIAKKFDRRACGWVYGMNIFDLSEWRKQNITDVYHYWQNMNADRQLWKLGTLPAGLVTFWNHTFPIDGSWHLLGLGYKPNVNQRDIERAAVIH</sequence>
<dbReference type="Gene3D" id="3.90.550.10">
    <property type="entry name" value="Spore Coat Polysaccharide Biosynthesis Protein SpsA, Chain A"/>
    <property type="match status" value="1"/>
</dbReference>
<keyword evidence="4" id="KW-0961">Cell wall biogenesis/degradation</keyword>
<evidence type="ECO:0000256" key="2">
    <source>
        <dbReference type="ARBA" id="ARBA00006351"/>
    </source>
</evidence>
<dbReference type="Proteomes" id="UP001054889">
    <property type="component" value="Unassembled WGS sequence"/>
</dbReference>
<evidence type="ECO:0000256" key="3">
    <source>
        <dbReference type="ARBA" id="ARBA00022676"/>
    </source>
</evidence>
<dbReference type="PANTHER" id="PTHR32116">
    <property type="entry name" value="GALACTURONOSYLTRANSFERASE 4-RELATED"/>
    <property type="match status" value="1"/>
</dbReference>
<dbReference type="GO" id="GO:0047262">
    <property type="term" value="F:polygalacturonate 4-alpha-galacturonosyltransferase activity"/>
    <property type="evidence" value="ECO:0007669"/>
    <property type="project" value="InterPro"/>
</dbReference>
<evidence type="ECO:0000256" key="1">
    <source>
        <dbReference type="ARBA" id="ARBA00004877"/>
    </source>
</evidence>
<protein>
    <recommendedName>
        <fullName evidence="4">Hexosyltransferase</fullName>
        <ecNumber evidence="4">2.4.1.-</ecNumber>
    </recommendedName>
</protein>
<dbReference type="InterPro" id="IPR002495">
    <property type="entry name" value="Glyco_trans_8"/>
</dbReference>
<keyword evidence="3 4" id="KW-0328">Glycosyltransferase</keyword>
<comment type="pathway">
    <text evidence="1 4">Glycan metabolism; pectin biosynthesis.</text>
</comment>
<dbReference type="Pfam" id="PF01501">
    <property type="entry name" value="Glyco_transf_8"/>
    <property type="match status" value="1"/>
</dbReference>
<dbReference type="EC" id="2.4.1.-" evidence="4"/>
<evidence type="ECO:0000313" key="5">
    <source>
        <dbReference type="EMBL" id="GJN15857.1"/>
    </source>
</evidence>
<dbReference type="SUPFAM" id="SSF53448">
    <property type="entry name" value="Nucleotide-diphospho-sugar transferases"/>
    <property type="match status" value="1"/>
</dbReference>
<dbReference type="AlphaFoldDB" id="A0AAV5DZI9"/>
<evidence type="ECO:0000313" key="6">
    <source>
        <dbReference type="Proteomes" id="UP001054889"/>
    </source>
</evidence>